<dbReference type="AlphaFoldDB" id="A0A6F8XL71"/>
<dbReference type="PROSITE" id="PS51192">
    <property type="entry name" value="HELICASE_ATP_BIND_1"/>
    <property type="match status" value="1"/>
</dbReference>
<dbReference type="InterPro" id="IPR006935">
    <property type="entry name" value="Helicase/UvrB_N"/>
</dbReference>
<accession>A0A6F8XL71</accession>
<dbReference type="InterPro" id="IPR001650">
    <property type="entry name" value="Helicase_C-like"/>
</dbReference>
<dbReference type="PANTHER" id="PTHR33418">
    <property type="entry name" value="HELICASE-ASSOCIATED"/>
    <property type="match status" value="1"/>
</dbReference>
<dbReference type="GO" id="GO:0004386">
    <property type="term" value="F:helicase activity"/>
    <property type="evidence" value="ECO:0007669"/>
    <property type="project" value="UniProtKB-KW"/>
</dbReference>
<name>A0A6F8XL71_9ACTN</name>
<dbReference type="KEGG" id="pfla:Pflav_009720"/>
<keyword evidence="4" id="KW-0547">Nucleotide-binding</keyword>
<dbReference type="Gene3D" id="6.10.140.530">
    <property type="match status" value="2"/>
</dbReference>
<evidence type="ECO:0000256" key="1">
    <source>
        <dbReference type="SAM" id="MobiDB-lite"/>
    </source>
</evidence>
<gene>
    <name evidence="4" type="ORF">Pflav_009720</name>
</gene>
<keyword evidence="4" id="KW-0347">Helicase</keyword>
<dbReference type="EMBL" id="AP022870">
    <property type="protein sequence ID" value="BCB74562.1"/>
    <property type="molecule type" value="Genomic_DNA"/>
</dbReference>
<sequence>MALVKLWSHQAEAVDDFCGQVSDGERGTVVAACGTGKTLMAAETSRRLSADEAVVVVVPTIDLLAQTIREWRAYLGPAIGPVVAVCNAVQIRQAARVAGIGLHEGVEVTTDPDRLAQMLGLGRVTVVATYASLPVITAALRRLPACRVGLLVVDEAHRTAGAPGKPWAMVHDDLAVPARRRMYLTATPRIVVDDDQPVISMDDVKVYGPVVHRISFATAIDLGLQADYRLVVAVVTHEELAGWKLDDDEVIAVHGRTRPARMLASQVALARAIRQYQLRRVLTYHNRVAAANWFATTLPDAVDLLGDDERPEQPLTAWSVSGASSFAHRARVIADLRGSDDRPVVVSNAKLFNEGVDLPAVDAVEFDDPRSAINDVIQAIGRSLRLGSQPGKVATIIVPVLTAEAHLAHGLDQRAWRTVWQVVNGLRAHDERVEDQLTTLRRTSDTMPDGLEPGSAAHDPPRAPSWLTTIGPHVPDWFADQIRLRMITATSLADLWRRQYAAAERFHTTHGHLDVPVDTDDPDLIALNEWLHDQRSAYNAGRMGADRIALLERIGMIWNRHEHRWQTMVDRYRHWLADGNGHDRLPEDLRLWRNVARRDQRLGKLTPQRKAQLDELGMPWQTSAAIRWVDGLAHLRAYRRQHGHLRVPIEHITEDGYPLGAFTTQLRQAKRRGVLPADREAVLDELGMVWNVNADAFQRQFPKNLAVLRKFHHEHGHIRLPSTHRLYKWLRSLPDKDLTAEQQAQLDALGTTWRGKPMQDEARKPQGLGIVAGCPA</sequence>
<dbReference type="Pfam" id="PF03457">
    <property type="entry name" value="HA"/>
    <property type="match status" value="2"/>
</dbReference>
<proteinExistence type="predicted"/>
<dbReference type="Gene3D" id="3.40.50.300">
    <property type="entry name" value="P-loop containing nucleotide triphosphate hydrolases"/>
    <property type="match status" value="2"/>
</dbReference>
<dbReference type="GO" id="GO:0003677">
    <property type="term" value="F:DNA binding"/>
    <property type="evidence" value="ECO:0007669"/>
    <property type="project" value="InterPro"/>
</dbReference>
<evidence type="ECO:0000259" key="3">
    <source>
        <dbReference type="PROSITE" id="PS51194"/>
    </source>
</evidence>
<dbReference type="PROSITE" id="PS51194">
    <property type="entry name" value="HELICASE_CTER"/>
    <property type="match status" value="1"/>
</dbReference>
<evidence type="ECO:0000259" key="2">
    <source>
        <dbReference type="PROSITE" id="PS51192"/>
    </source>
</evidence>
<dbReference type="SMART" id="SM00487">
    <property type="entry name" value="DEXDc"/>
    <property type="match status" value="1"/>
</dbReference>
<protein>
    <submittedName>
        <fullName evidence="4">Helicase</fullName>
    </submittedName>
</protein>
<feature type="region of interest" description="Disordered" evidence="1">
    <location>
        <begin position="441"/>
        <end position="462"/>
    </location>
</feature>
<dbReference type="Pfam" id="PF04851">
    <property type="entry name" value="ResIII"/>
    <property type="match status" value="1"/>
</dbReference>
<keyword evidence="4" id="KW-0067">ATP-binding</keyword>
<dbReference type="SUPFAM" id="SSF52540">
    <property type="entry name" value="P-loop containing nucleoside triphosphate hydrolases"/>
    <property type="match status" value="1"/>
</dbReference>
<dbReference type="Pfam" id="PF00271">
    <property type="entry name" value="Helicase_C"/>
    <property type="match status" value="1"/>
</dbReference>
<dbReference type="PANTHER" id="PTHR33418:SF1">
    <property type="entry name" value="HELICASE-ASSOCIATED DOMAIN-CONTAINING PROTEIN"/>
    <property type="match status" value="1"/>
</dbReference>
<dbReference type="InterPro" id="IPR005114">
    <property type="entry name" value="Helicase_assoc"/>
</dbReference>
<feature type="domain" description="Helicase C-terminal" evidence="3">
    <location>
        <begin position="277"/>
        <end position="434"/>
    </location>
</feature>
<organism evidence="4 5">
    <name type="scientific">Phytohabitans flavus</name>
    <dbReference type="NCBI Taxonomy" id="1076124"/>
    <lineage>
        <taxon>Bacteria</taxon>
        <taxon>Bacillati</taxon>
        <taxon>Actinomycetota</taxon>
        <taxon>Actinomycetes</taxon>
        <taxon>Micromonosporales</taxon>
        <taxon>Micromonosporaceae</taxon>
    </lineage>
</organism>
<evidence type="ECO:0000313" key="4">
    <source>
        <dbReference type="EMBL" id="BCB74562.1"/>
    </source>
</evidence>
<dbReference type="InterPro" id="IPR014001">
    <property type="entry name" value="Helicase_ATP-bd"/>
</dbReference>
<reference evidence="4 5" key="2">
    <citation type="submission" date="2020-03" db="EMBL/GenBank/DDBJ databases">
        <authorList>
            <person name="Ichikawa N."/>
            <person name="Kimura A."/>
            <person name="Kitahashi Y."/>
            <person name="Uohara A."/>
        </authorList>
    </citation>
    <scope>NUCLEOTIDE SEQUENCE [LARGE SCALE GENOMIC DNA]</scope>
    <source>
        <strain evidence="4 5">NBRC 107702</strain>
    </source>
</reference>
<dbReference type="Proteomes" id="UP000502508">
    <property type="component" value="Chromosome"/>
</dbReference>
<reference evidence="4 5" key="1">
    <citation type="submission" date="2020-03" db="EMBL/GenBank/DDBJ databases">
        <title>Whole genome shotgun sequence of Phytohabitans flavus NBRC 107702.</title>
        <authorList>
            <person name="Komaki H."/>
            <person name="Tamura T."/>
        </authorList>
    </citation>
    <scope>NUCLEOTIDE SEQUENCE [LARGE SCALE GENOMIC DNA]</scope>
    <source>
        <strain evidence="4 5">NBRC 107702</strain>
    </source>
</reference>
<dbReference type="InterPro" id="IPR027417">
    <property type="entry name" value="P-loop_NTPase"/>
</dbReference>
<evidence type="ECO:0000313" key="5">
    <source>
        <dbReference type="Proteomes" id="UP000502508"/>
    </source>
</evidence>
<dbReference type="GO" id="GO:0016787">
    <property type="term" value="F:hydrolase activity"/>
    <property type="evidence" value="ECO:0007669"/>
    <property type="project" value="InterPro"/>
</dbReference>
<feature type="domain" description="Helicase ATP-binding" evidence="2">
    <location>
        <begin position="18"/>
        <end position="206"/>
    </location>
</feature>
<dbReference type="CDD" id="cd18785">
    <property type="entry name" value="SF2_C"/>
    <property type="match status" value="1"/>
</dbReference>
<keyword evidence="5" id="KW-1185">Reference proteome</keyword>
<dbReference type="GO" id="GO:0005524">
    <property type="term" value="F:ATP binding"/>
    <property type="evidence" value="ECO:0007669"/>
    <property type="project" value="InterPro"/>
</dbReference>
<keyword evidence="4" id="KW-0378">Hydrolase</keyword>